<accession>A0A0E9V0A8</accession>
<protein>
    <submittedName>
        <fullName evidence="1">Uncharacterized protein</fullName>
    </submittedName>
</protein>
<dbReference type="EMBL" id="GBXM01037156">
    <property type="protein sequence ID" value="JAH71421.1"/>
    <property type="molecule type" value="Transcribed_RNA"/>
</dbReference>
<evidence type="ECO:0000313" key="1">
    <source>
        <dbReference type="EMBL" id="JAH71421.1"/>
    </source>
</evidence>
<dbReference type="AlphaFoldDB" id="A0A0E9V0A8"/>
<organism evidence="1">
    <name type="scientific">Anguilla anguilla</name>
    <name type="common">European freshwater eel</name>
    <name type="synonym">Muraena anguilla</name>
    <dbReference type="NCBI Taxonomy" id="7936"/>
    <lineage>
        <taxon>Eukaryota</taxon>
        <taxon>Metazoa</taxon>
        <taxon>Chordata</taxon>
        <taxon>Craniata</taxon>
        <taxon>Vertebrata</taxon>
        <taxon>Euteleostomi</taxon>
        <taxon>Actinopterygii</taxon>
        <taxon>Neopterygii</taxon>
        <taxon>Teleostei</taxon>
        <taxon>Anguilliformes</taxon>
        <taxon>Anguillidae</taxon>
        <taxon>Anguilla</taxon>
    </lineage>
</organism>
<reference evidence="1" key="1">
    <citation type="submission" date="2014-11" db="EMBL/GenBank/DDBJ databases">
        <authorList>
            <person name="Amaro Gonzalez C."/>
        </authorList>
    </citation>
    <scope>NUCLEOTIDE SEQUENCE</scope>
</reference>
<name>A0A0E9V0A8_ANGAN</name>
<reference evidence="1" key="2">
    <citation type="journal article" date="2015" name="Fish Shellfish Immunol.">
        <title>Early steps in the European eel (Anguilla anguilla)-Vibrio vulnificus interaction in the gills: Role of the RtxA13 toxin.</title>
        <authorList>
            <person name="Callol A."/>
            <person name="Pajuelo D."/>
            <person name="Ebbesson L."/>
            <person name="Teles M."/>
            <person name="MacKenzie S."/>
            <person name="Amaro C."/>
        </authorList>
    </citation>
    <scope>NUCLEOTIDE SEQUENCE</scope>
</reference>
<proteinExistence type="predicted"/>
<sequence>MADPDPVFVHPLIITHHRNKLFSLSSQ</sequence>